<keyword evidence="4" id="KW-1185">Reference proteome</keyword>
<feature type="region of interest" description="Disordered" evidence="1">
    <location>
        <begin position="55"/>
        <end position="85"/>
    </location>
</feature>
<accession>A0ABU8VDT8</accession>
<dbReference type="Proteomes" id="UP001365846">
    <property type="component" value="Unassembled WGS sequence"/>
</dbReference>
<evidence type="ECO:0000313" key="3">
    <source>
        <dbReference type="EMBL" id="MEJ8811830.1"/>
    </source>
</evidence>
<keyword evidence="2" id="KW-0732">Signal</keyword>
<reference evidence="3 4" key="1">
    <citation type="submission" date="2024-03" db="EMBL/GenBank/DDBJ databases">
        <title>Novel species of the genus Variovorax.</title>
        <authorList>
            <person name="Liu Q."/>
            <person name="Xin Y.-H."/>
        </authorList>
    </citation>
    <scope>NUCLEOTIDE SEQUENCE [LARGE SCALE GENOMIC DNA]</scope>
    <source>
        <strain evidence="3 4">KACC 18899</strain>
    </source>
</reference>
<feature type="signal peptide" evidence="2">
    <location>
        <begin position="1"/>
        <end position="30"/>
    </location>
</feature>
<evidence type="ECO:0000313" key="4">
    <source>
        <dbReference type="Proteomes" id="UP001365846"/>
    </source>
</evidence>
<feature type="compositionally biased region" description="Low complexity" evidence="1">
    <location>
        <begin position="55"/>
        <end position="75"/>
    </location>
</feature>
<dbReference type="RefSeq" id="WP_340357094.1">
    <property type="nucleotide sequence ID" value="NZ_JBBKZU010000004.1"/>
</dbReference>
<evidence type="ECO:0000256" key="1">
    <source>
        <dbReference type="SAM" id="MobiDB-lite"/>
    </source>
</evidence>
<name>A0ABU8VDT8_9BURK</name>
<evidence type="ECO:0000256" key="2">
    <source>
        <dbReference type="SAM" id="SignalP"/>
    </source>
</evidence>
<sequence>MVRETKTLQRGGGALLAAALFLTAPFSARASDLDNLKGALAIAIGAAIAAGVKQDQPAATPQEQAGQQAAPTTQAKKLSGPSAEQQAQYEQIAKDLYEHAEFASRSASKICGDAKEKFADPFYLNTNQCEQALRPLTDADAAKRASAEAERQKTARAAAEAASAKIVQRSGSGDRSAVLDCDKINADSATKDGCQKASIEALKSSLRSKQVKPTNCREWEIAKGLDGTPPLDIMRVTLGSKGKSGSFVGETRNVDDDSLTIFNATTSDNASIGIKGAEIFNGEAIGQGVRVIGYGVQTETVSAKRINGEPTTIARISARCISPVTLDMTLNAMLGLGL</sequence>
<protein>
    <submittedName>
        <fullName evidence="3">Uncharacterized protein</fullName>
    </submittedName>
</protein>
<comment type="caution">
    <text evidence="3">The sequence shown here is derived from an EMBL/GenBank/DDBJ whole genome shotgun (WGS) entry which is preliminary data.</text>
</comment>
<feature type="chain" id="PRO_5045687930" evidence="2">
    <location>
        <begin position="31"/>
        <end position="338"/>
    </location>
</feature>
<gene>
    <name evidence="3" type="ORF">WKW77_12185</name>
</gene>
<proteinExistence type="predicted"/>
<organism evidence="3 4">
    <name type="scientific">Variovorax ureilyticus</name>
    <dbReference type="NCBI Taxonomy" id="1836198"/>
    <lineage>
        <taxon>Bacteria</taxon>
        <taxon>Pseudomonadati</taxon>
        <taxon>Pseudomonadota</taxon>
        <taxon>Betaproteobacteria</taxon>
        <taxon>Burkholderiales</taxon>
        <taxon>Comamonadaceae</taxon>
        <taxon>Variovorax</taxon>
    </lineage>
</organism>
<dbReference type="EMBL" id="JBBKZU010000004">
    <property type="protein sequence ID" value="MEJ8811830.1"/>
    <property type="molecule type" value="Genomic_DNA"/>
</dbReference>